<dbReference type="Gene3D" id="3.40.50.1450">
    <property type="entry name" value="HybD-like"/>
    <property type="match status" value="1"/>
</dbReference>
<evidence type="ECO:0000256" key="4">
    <source>
        <dbReference type="HAMAP-Rule" id="MF_00626"/>
    </source>
</evidence>
<sequence>MFQLKTDLALETRELYQEEKQQEIPGVAVDQETVKDVTITRVEIMNEEAQKIMGKAIGQYITIECKALRRTDANLKDEVSQILAKELKKIVGERRNLKALVVGLGNWNVTPDALGPKVVSKVFVTRHLFQFYKKESDEGLAQISAISPGVMGTTGVETSEIIMGIVERTKPDIVIAIDALASRKMERVNTTIQISNTGINPGSGIGNKRKALNQENLGVPVIAIGVPTVVDAATLTSDTIHLVMEAFSRQAQKGSQFYNMLKELQEEEKYSLIKEVLEPYNANVMVTPKDVDDVIANLSQIISNGINIALHPGIDLKDVNRYIH</sequence>
<dbReference type="Pfam" id="PF03418">
    <property type="entry name" value="Peptidase_A25"/>
    <property type="match status" value="1"/>
</dbReference>
<keyword evidence="3 4" id="KW-0865">Zymogen</keyword>
<dbReference type="InterPro" id="IPR005080">
    <property type="entry name" value="Peptidase_A25"/>
</dbReference>
<accession>A0A1G5BXY6</accession>
<evidence type="ECO:0000313" key="6">
    <source>
        <dbReference type="Proteomes" id="UP000198636"/>
    </source>
</evidence>
<dbReference type="PIRSF" id="PIRSF019549">
    <property type="entry name" value="Peptidase_A25"/>
    <property type="match status" value="1"/>
</dbReference>
<feature type="chain" id="PRO_5023436583" description="Germination protease" evidence="4">
    <location>
        <begin position="8"/>
        <end position="324"/>
    </location>
</feature>
<dbReference type="InterPro" id="IPR023430">
    <property type="entry name" value="Pept_HybD-like_dom_sf"/>
</dbReference>
<proteinExistence type="inferred from homology"/>
<dbReference type="EC" id="3.4.24.78" evidence="4"/>
<dbReference type="STRING" id="1120976.SAMN03080606_00558"/>
<feature type="propeptide" id="PRO_5011802695" evidence="4">
    <location>
        <begin position="1"/>
        <end position="7"/>
    </location>
</feature>
<dbReference type="Proteomes" id="UP000198636">
    <property type="component" value="Unassembled WGS sequence"/>
</dbReference>
<dbReference type="GO" id="GO:0004222">
    <property type="term" value="F:metalloendopeptidase activity"/>
    <property type="evidence" value="ECO:0007669"/>
    <property type="project" value="UniProtKB-UniRule"/>
</dbReference>
<dbReference type="AlphaFoldDB" id="A0A1G5BXY6"/>
<comment type="catalytic activity">
    <reaction evidence="4">
        <text>Endopeptidase action with P4 Glu or Asp, P1 preferably Glu &gt; Asp, P1' hydrophobic and P2' Ala.</text>
        <dbReference type="EC" id="3.4.24.78"/>
    </reaction>
</comment>
<dbReference type="GO" id="GO:0006508">
    <property type="term" value="P:proteolysis"/>
    <property type="evidence" value="ECO:0007669"/>
    <property type="project" value="UniProtKB-UniRule"/>
</dbReference>
<evidence type="ECO:0000256" key="1">
    <source>
        <dbReference type="ARBA" id="ARBA00022670"/>
    </source>
</evidence>
<dbReference type="OrthoDB" id="9777293at2"/>
<dbReference type="SUPFAM" id="SSF53163">
    <property type="entry name" value="HybD-like"/>
    <property type="match status" value="1"/>
</dbReference>
<name>A0A1G5BXY6_9FIRM</name>
<dbReference type="EMBL" id="FMUS01000002">
    <property type="protein sequence ID" value="SCX94998.1"/>
    <property type="molecule type" value="Genomic_DNA"/>
</dbReference>
<evidence type="ECO:0000256" key="3">
    <source>
        <dbReference type="ARBA" id="ARBA00023145"/>
    </source>
</evidence>
<comment type="subunit">
    <text evidence="4">Homotetramer.</text>
</comment>
<evidence type="ECO:0000256" key="2">
    <source>
        <dbReference type="ARBA" id="ARBA00022801"/>
    </source>
</evidence>
<evidence type="ECO:0000313" key="5">
    <source>
        <dbReference type="EMBL" id="SCX94998.1"/>
    </source>
</evidence>
<protein>
    <recommendedName>
        <fullName evidence="4">Germination protease</fullName>
        <ecNumber evidence="4">3.4.24.78</ecNumber>
    </recommendedName>
    <alternativeName>
        <fullName evidence="4">GPR endopeptidase</fullName>
    </alternativeName>
    <alternativeName>
        <fullName evidence="4">Germination proteinase</fullName>
    </alternativeName>
    <alternativeName>
        <fullName evidence="4">Spore protease</fullName>
    </alternativeName>
</protein>
<comment type="PTM">
    <text evidence="4">Autoproteolytically processed. The inactive tetrameric zymogen termed p46 autoprocesses to a smaller form termed p41, which is active only during spore germination.</text>
</comment>
<keyword evidence="2 4" id="KW-0378">Hydrolase</keyword>
<dbReference type="GO" id="GO:0009847">
    <property type="term" value="P:spore germination"/>
    <property type="evidence" value="ECO:0007669"/>
    <property type="project" value="UniProtKB-UniRule"/>
</dbReference>
<reference evidence="5 6" key="1">
    <citation type="submission" date="2016-10" db="EMBL/GenBank/DDBJ databases">
        <authorList>
            <person name="de Groot N.N."/>
        </authorList>
    </citation>
    <scope>NUCLEOTIDE SEQUENCE [LARGE SCALE GENOMIC DNA]</scope>
    <source>
        <strain evidence="5 6">DSM 18978</strain>
    </source>
</reference>
<gene>
    <name evidence="4" type="primary">gpr</name>
    <name evidence="5" type="ORF">SAMN03080606_00558</name>
</gene>
<keyword evidence="6" id="KW-1185">Reference proteome</keyword>
<dbReference type="RefSeq" id="WP_091539706.1">
    <property type="nucleotide sequence ID" value="NZ_FMUS01000002.1"/>
</dbReference>
<comment type="similarity">
    <text evidence="4">Belongs to the peptidase A25 family.</text>
</comment>
<dbReference type="NCBIfam" id="TIGR01441">
    <property type="entry name" value="GPR"/>
    <property type="match status" value="1"/>
</dbReference>
<comment type="function">
    <text evidence="4">Initiates the rapid degradation of small, acid-soluble proteins during spore germination.</text>
</comment>
<dbReference type="HAMAP" id="MF_00626">
    <property type="entry name" value="Germination_prot"/>
    <property type="match status" value="1"/>
</dbReference>
<keyword evidence="1 4" id="KW-0645">Protease</keyword>
<organism evidence="5 6">
    <name type="scientific">Alkaliphilus peptidifermentans DSM 18978</name>
    <dbReference type="NCBI Taxonomy" id="1120976"/>
    <lineage>
        <taxon>Bacteria</taxon>
        <taxon>Bacillati</taxon>
        <taxon>Bacillota</taxon>
        <taxon>Clostridia</taxon>
        <taxon>Peptostreptococcales</taxon>
        <taxon>Natronincolaceae</taxon>
        <taxon>Alkaliphilus</taxon>
    </lineage>
</organism>